<keyword evidence="5" id="KW-1133">Transmembrane helix</keyword>
<evidence type="ECO:0000256" key="4">
    <source>
        <dbReference type="SAM" id="MobiDB-lite"/>
    </source>
</evidence>
<sequence>MTVLAVAALTVGVITRRRNAALVSVWGCAALLLLVIAFALEGARPQLIAAAIAVAAGGGVVMWVRSRRAPRLASVAAVVLAFSLVGTAGAAWVLPPMSLPAPTGPDAVGVASHIWADPTRDAHGGSKPGQERSLPVTVWYPAAESSLGSAYLSSDMESASQLPDALARQYGVPSIVFDSLRHAKSNASEQAPTAQGSFPIVVTSPGFASSRWFFTSWAEQLASNGVIVIALDHPYDAIATELVDGSVVYDESDWRRCNRPGQREPGSGHSSCGHPCRHR</sequence>
<evidence type="ECO:0000256" key="1">
    <source>
        <dbReference type="ARBA" id="ARBA00022801"/>
    </source>
</evidence>
<dbReference type="EMBL" id="SOGQ01000062">
    <property type="protein sequence ID" value="TFC96538.1"/>
    <property type="molecule type" value="Genomic_DNA"/>
</dbReference>
<dbReference type="Proteomes" id="UP000297853">
    <property type="component" value="Unassembled WGS sequence"/>
</dbReference>
<feature type="region of interest" description="Disordered" evidence="4">
    <location>
        <begin position="257"/>
        <end position="279"/>
    </location>
</feature>
<evidence type="ECO:0000256" key="3">
    <source>
        <dbReference type="ARBA" id="ARBA00023098"/>
    </source>
</evidence>
<keyword evidence="2" id="KW-0442">Lipid degradation</keyword>
<keyword evidence="5" id="KW-0812">Transmembrane</keyword>
<keyword evidence="1" id="KW-0378">Hydrolase</keyword>
<evidence type="ECO:0000313" key="6">
    <source>
        <dbReference type="EMBL" id="TFC96538.1"/>
    </source>
</evidence>
<evidence type="ECO:0000313" key="7">
    <source>
        <dbReference type="Proteomes" id="UP000297853"/>
    </source>
</evidence>
<comment type="caution">
    <text evidence="6">The sequence shown here is derived from an EMBL/GenBank/DDBJ whole genome shotgun (WGS) entry which is preliminary data.</text>
</comment>
<keyword evidence="5" id="KW-0472">Membrane</keyword>
<dbReference type="PANTHER" id="PTHR10272">
    <property type="entry name" value="PLATELET-ACTIVATING FACTOR ACETYLHYDROLASE"/>
    <property type="match status" value="1"/>
</dbReference>
<dbReference type="SUPFAM" id="SSF53474">
    <property type="entry name" value="alpha/beta-Hydrolases"/>
    <property type="match status" value="1"/>
</dbReference>
<keyword evidence="7" id="KW-1185">Reference proteome</keyword>
<feature type="transmembrane region" description="Helical" evidence="5">
    <location>
        <begin position="46"/>
        <end position="65"/>
    </location>
</feature>
<proteinExistence type="predicted"/>
<evidence type="ECO:0000256" key="5">
    <source>
        <dbReference type="SAM" id="Phobius"/>
    </source>
</evidence>
<name>A0ABY2IXZ6_9MICO</name>
<feature type="transmembrane region" description="Helical" evidence="5">
    <location>
        <begin position="20"/>
        <end position="40"/>
    </location>
</feature>
<reference evidence="6 7" key="1">
    <citation type="submission" date="2019-03" db="EMBL/GenBank/DDBJ databases">
        <title>Genomics of glacier-inhabiting Cryobacterium strains.</title>
        <authorList>
            <person name="Liu Q."/>
            <person name="Xin Y.-H."/>
        </authorList>
    </citation>
    <scope>NUCLEOTIDE SEQUENCE [LARGE SCALE GENOMIC DNA]</scope>
    <source>
        <strain evidence="6 7">TMT1-23-1</strain>
    </source>
</reference>
<dbReference type="PANTHER" id="PTHR10272:SF0">
    <property type="entry name" value="PLATELET-ACTIVATING FACTOR ACETYLHYDROLASE"/>
    <property type="match status" value="1"/>
</dbReference>
<keyword evidence="3" id="KW-0443">Lipid metabolism</keyword>
<organism evidence="6 7">
    <name type="scientific">Cryobacterium sinapicolor</name>
    <dbReference type="NCBI Taxonomy" id="1259236"/>
    <lineage>
        <taxon>Bacteria</taxon>
        <taxon>Bacillati</taxon>
        <taxon>Actinomycetota</taxon>
        <taxon>Actinomycetes</taxon>
        <taxon>Micrococcales</taxon>
        <taxon>Microbacteriaceae</taxon>
        <taxon>Cryobacterium</taxon>
    </lineage>
</organism>
<dbReference type="Gene3D" id="3.40.50.1820">
    <property type="entry name" value="alpha/beta hydrolase"/>
    <property type="match status" value="1"/>
</dbReference>
<dbReference type="Pfam" id="PF03403">
    <property type="entry name" value="PAF-AH_p_II"/>
    <property type="match status" value="1"/>
</dbReference>
<accession>A0ABY2IXZ6</accession>
<gene>
    <name evidence="6" type="ORF">E3T28_12515</name>
</gene>
<feature type="transmembrane region" description="Helical" evidence="5">
    <location>
        <begin position="72"/>
        <end position="94"/>
    </location>
</feature>
<dbReference type="InterPro" id="IPR029058">
    <property type="entry name" value="AB_hydrolase_fold"/>
</dbReference>
<protein>
    <submittedName>
        <fullName evidence="6">Uncharacterized protein</fullName>
    </submittedName>
</protein>
<evidence type="ECO:0000256" key="2">
    <source>
        <dbReference type="ARBA" id="ARBA00022963"/>
    </source>
</evidence>